<keyword evidence="3" id="KW-0479">Metal-binding</keyword>
<dbReference type="Gene3D" id="3.10.310.20">
    <property type="entry name" value="DHHA2 domain"/>
    <property type="match status" value="1"/>
</dbReference>
<proteinExistence type="predicted"/>
<sequence length="306" mass="32836">MSIYVIGHKIPDSDSVCSPIALAYLKSKLGEDTVAAVQGDLNPETTFILDKFGVAAPEMKTSFAGESVYLVDHSDLAQSPDDLGDAKVLGIVDHHKLGDVTTSEPLECWIRPVGCTGTIVKEMFDANGVEIPKDIAGIMLCAILSDTVIFKSPTCTPADKKAVEELAAIAGVEDVVALGVEMFNVKSAVAGTPIRDLVKRDYKDFDMGGKKVGVGQLEVVDLAIFDDIKADLLKDINELKAEGDRHSVLLLLTDIMKEGSELLIASDDTAIIEKAFNGQSADSKMWLDGVLSRKKQVVPNLEKVFA</sequence>
<dbReference type="InterPro" id="IPR038222">
    <property type="entry name" value="DHHA2_dom_sf"/>
</dbReference>
<dbReference type="FunFam" id="3.90.1640.10:FF:000001">
    <property type="entry name" value="Probable manganese-dependent inorganic pyrophosphatase"/>
    <property type="match status" value="1"/>
</dbReference>
<protein>
    <recommendedName>
        <fullName evidence="2">inorganic diphosphatase</fullName>
        <ecNumber evidence="2">3.6.1.1</ecNumber>
    </recommendedName>
    <alternativeName>
        <fullName evidence="6">Pyrophosphate phospho-hydrolase</fullName>
    </alternativeName>
</protein>
<dbReference type="PANTHER" id="PTHR12112">
    <property type="entry name" value="BNIP - RELATED"/>
    <property type="match status" value="1"/>
</dbReference>
<dbReference type="GO" id="GO:0046872">
    <property type="term" value="F:metal ion binding"/>
    <property type="evidence" value="ECO:0007669"/>
    <property type="project" value="UniProtKB-KW"/>
</dbReference>
<gene>
    <name evidence="9" type="ORF">MSL71_34050</name>
</gene>
<dbReference type="InterPro" id="IPR001667">
    <property type="entry name" value="DDH_dom"/>
</dbReference>
<name>A0A4U8YWF0_9BACT</name>
<dbReference type="GO" id="GO:0005737">
    <property type="term" value="C:cytoplasm"/>
    <property type="evidence" value="ECO:0007669"/>
    <property type="project" value="InterPro"/>
</dbReference>
<evidence type="ECO:0000313" key="10">
    <source>
        <dbReference type="Proteomes" id="UP000507962"/>
    </source>
</evidence>
<dbReference type="InterPro" id="IPR004097">
    <property type="entry name" value="DHHA2"/>
</dbReference>
<dbReference type="EMBL" id="CAADHO010000006">
    <property type="protein sequence ID" value="VFQ45743.1"/>
    <property type="molecule type" value="Genomic_DNA"/>
</dbReference>
<dbReference type="InterPro" id="IPR038763">
    <property type="entry name" value="DHH_sf"/>
</dbReference>
<organism evidence="9 10">
    <name type="scientific">Desulfoluna butyratoxydans</name>
    <dbReference type="NCBI Taxonomy" id="231438"/>
    <lineage>
        <taxon>Bacteria</taxon>
        <taxon>Pseudomonadati</taxon>
        <taxon>Thermodesulfobacteriota</taxon>
        <taxon>Desulfobacteria</taxon>
        <taxon>Desulfobacterales</taxon>
        <taxon>Desulfolunaceae</taxon>
        <taxon>Desulfoluna</taxon>
    </lineage>
</organism>
<evidence type="ECO:0000256" key="7">
    <source>
        <dbReference type="ARBA" id="ARBA00047820"/>
    </source>
</evidence>
<dbReference type="PANTHER" id="PTHR12112:SF22">
    <property type="entry name" value="MANGANESE-DEPENDENT INORGANIC PYROPHOSPHATASE-RELATED"/>
    <property type="match status" value="1"/>
</dbReference>
<evidence type="ECO:0000259" key="8">
    <source>
        <dbReference type="SMART" id="SM01131"/>
    </source>
</evidence>
<keyword evidence="5" id="KW-0464">Manganese</keyword>
<evidence type="ECO:0000256" key="3">
    <source>
        <dbReference type="ARBA" id="ARBA00022723"/>
    </source>
</evidence>
<feature type="domain" description="DHHA2" evidence="8">
    <location>
        <begin position="179"/>
        <end position="305"/>
    </location>
</feature>
<evidence type="ECO:0000256" key="1">
    <source>
        <dbReference type="ARBA" id="ARBA00001936"/>
    </source>
</evidence>
<dbReference type="NCBIfam" id="NF003877">
    <property type="entry name" value="PRK05427.1"/>
    <property type="match status" value="1"/>
</dbReference>
<comment type="cofactor">
    <cofactor evidence="1">
        <name>Mn(2+)</name>
        <dbReference type="ChEBI" id="CHEBI:29035"/>
    </cofactor>
</comment>
<dbReference type="GO" id="GO:0004427">
    <property type="term" value="F:inorganic diphosphate phosphatase activity"/>
    <property type="evidence" value="ECO:0007669"/>
    <property type="project" value="UniProtKB-EC"/>
</dbReference>
<evidence type="ECO:0000313" key="9">
    <source>
        <dbReference type="EMBL" id="VFQ45743.1"/>
    </source>
</evidence>
<dbReference type="Pfam" id="PF02833">
    <property type="entry name" value="DHHA2"/>
    <property type="match status" value="1"/>
</dbReference>
<dbReference type="SMART" id="SM01131">
    <property type="entry name" value="DHHA2"/>
    <property type="match status" value="1"/>
</dbReference>
<dbReference type="Gene3D" id="3.90.1640.10">
    <property type="entry name" value="inorganic pyrophosphatase (n-terminal core)"/>
    <property type="match status" value="1"/>
</dbReference>
<keyword evidence="4" id="KW-0378">Hydrolase</keyword>
<dbReference type="AlphaFoldDB" id="A0A4U8YWF0"/>
<dbReference type="SUPFAM" id="SSF64182">
    <property type="entry name" value="DHH phosphoesterases"/>
    <property type="match status" value="1"/>
</dbReference>
<dbReference type="Proteomes" id="UP000507962">
    <property type="component" value="Unassembled WGS sequence"/>
</dbReference>
<evidence type="ECO:0000256" key="6">
    <source>
        <dbReference type="ARBA" id="ARBA00032535"/>
    </source>
</evidence>
<evidence type="ECO:0000256" key="5">
    <source>
        <dbReference type="ARBA" id="ARBA00023211"/>
    </source>
</evidence>
<comment type="catalytic activity">
    <reaction evidence="7">
        <text>diphosphate + H2O = 2 phosphate + H(+)</text>
        <dbReference type="Rhea" id="RHEA:24576"/>
        <dbReference type="ChEBI" id="CHEBI:15377"/>
        <dbReference type="ChEBI" id="CHEBI:15378"/>
        <dbReference type="ChEBI" id="CHEBI:33019"/>
        <dbReference type="ChEBI" id="CHEBI:43474"/>
        <dbReference type="EC" id="3.6.1.1"/>
    </reaction>
</comment>
<keyword evidence="10" id="KW-1185">Reference proteome</keyword>
<dbReference type="EC" id="3.6.1.1" evidence="2"/>
<reference evidence="9 10" key="1">
    <citation type="submission" date="2019-03" db="EMBL/GenBank/DDBJ databases">
        <authorList>
            <person name="Nijsse B."/>
        </authorList>
    </citation>
    <scope>NUCLEOTIDE SEQUENCE [LARGE SCALE GENOMIC DNA]</scope>
    <source>
        <strain evidence="9">Desulfoluna butyratoxydans MSL71</strain>
    </source>
</reference>
<dbReference type="Pfam" id="PF01368">
    <property type="entry name" value="DHH"/>
    <property type="match status" value="1"/>
</dbReference>
<evidence type="ECO:0000256" key="2">
    <source>
        <dbReference type="ARBA" id="ARBA00012146"/>
    </source>
</evidence>
<evidence type="ECO:0000256" key="4">
    <source>
        <dbReference type="ARBA" id="ARBA00022801"/>
    </source>
</evidence>
<dbReference type="RefSeq" id="WP_180142659.1">
    <property type="nucleotide sequence ID" value="NZ_CAADHO010000006.1"/>
</dbReference>
<accession>A0A4U8YWF0</accession>